<evidence type="ECO:0000313" key="1">
    <source>
        <dbReference type="EMBL" id="KAF8786771.1"/>
    </source>
</evidence>
<proteinExistence type="predicted"/>
<reference evidence="1" key="2">
    <citation type="submission" date="2020-06" db="EMBL/GenBank/DDBJ databases">
        <authorList>
            <person name="Sheffer M."/>
        </authorList>
    </citation>
    <scope>NUCLEOTIDE SEQUENCE</scope>
</reference>
<accession>A0A8T0F7D8</accession>
<dbReference type="EMBL" id="JABXBU010000015">
    <property type="protein sequence ID" value="KAF8786771.1"/>
    <property type="molecule type" value="Genomic_DNA"/>
</dbReference>
<comment type="caution">
    <text evidence="1">The sequence shown here is derived from an EMBL/GenBank/DDBJ whole genome shotgun (WGS) entry which is preliminary data.</text>
</comment>
<name>A0A8T0F7D8_ARGBR</name>
<dbReference type="AlphaFoldDB" id="A0A8T0F7D8"/>
<reference evidence="1" key="1">
    <citation type="journal article" date="2020" name="bioRxiv">
        <title>Chromosome-level reference genome of the European wasp spider Argiope bruennichi: a resource for studies on range expansion and evolutionary adaptation.</title>
        <authorList>
            <person name="Sheffer M.M."/>
            <person name="Hoppe A."/>
            <person name="Krehenwinkel H."/>
            <person name="Uhl G."/>
            <person name="Kuss A.W."/>
            <person name="Jensen L."/>
            <person name="Jensen C."/>
            <person name="Gillespie R.G."/>
            <person name="Hoff K.J."/>
            <person name="Prost S."/>
        </authorList>
    </citation>
    <scope>NUCLEOTIDE SEQUENCE</scope>
</reference>
<sequence length="133" mass="15097">MPQVKPRMFKNPFSTLLPIFFSFAPLAPEENHVQVRRKNIFERTCAGIKALPAKTDLPQRCHNKRAVKKSTDSCPLFKKSHKREFDFEHVLNEVFSAGVKNVTGEKTIVCGLVAEILRCDRDKACIVAANRDL</sequence>
<keyword evidence="2" id="KW-1185">Reference proteome</keyword>
<dbReference type="Proteomes" id="UP000807504">
    <property type="component" value="Unassembled WGS sequence"/>
</dbReference>
<protein>
    <submittedName>
        <fullName evidence="1">Uncharacterized protein</fullName>
    </submittedName>
</protein>
<organism evidence="1 2">
    <name type="scientific">Argiope bruennichi</name>
    <name type="common">Wasp spider</name>
    <name type="synonym">Aranea bruennichi</name>
    <dbReference type="NCBI Taxonomy" id="94029"/>
    <lineage>
        <taxon>Eukaryota</taxon>
        <taxon>Metazoa</taxon>
        <taxon>Ecdysozoa</taxon>
        <taxon>Arthropoda</taxon>
        <taxon>Chelicerata</taxon>
        <taxon>Arachnida</taxon>
        <taxon>Araneae</taxon>
        <taxon>Araneomorphae</taxon>
        <taxon>Entelegynae</taxon>
        <taxon>Araneoidea</taxon>
        <taxon>Araneidae</taxon>
        <taxon>Argiope</taxon>
    </lineage>
</organism>
<evidence type="ECO:0000313" key="2">
    <source>
        <dbReference type="Proteomes" id="UP000807504"/>
    </source>
</evidence>
<gene>
    <name evidence="1" type="ORF">HNY73_008444</name>
</gene>